<protein>
    <submittedName>
        <fullName evidence="2">Uncharacterized protein</fullName>
    </submittedName>
</protein>
<name>A0A655PQH9_VIBCL</name>
<accession>A0A655PQH9</accession>
<evidence type="ECO:0000313" key="1">
    <source>
        <dbReference type="EMBL" id="CSC48317.1"/>
    </source>
</evidence>
<gene>
    <name evidence="2" type="ORF">ERS013200_02107</name>
    <name evidence="1" type="ORF">ERS013201_02731</name>
</gene>
<proteinExistence type="predicted"/>
<sequence length="68" mass="7756">MAEPFDKLGGQYPLWRHIQQLELASMHAVINRDQFLARQGGIDTLGGDTVGFKLVNLIFHQRNQGRNH</sequence>
<evidence type="ECO:0000313" key="3">
    <source>
        <dbReference type="Proteomes" id="UP000041770"/>
    </source>
</evidence>
<reference evidence="3 4" key="1">
    <citation type="submission" date="2015-07" db="EMBL/GenBank/DDBJ databases">
        <authorList>
            <consortium name="Pathogen Informatics"/>
        </authorList>
    </citation>
    <scope>NUCLEOTIDE SEQUENCE [LARGE SCALE GENOMIC DNA]</scope>
    <source>
        <strain evidence="2 3">A316</strain>
        <strain evidence="1 4">A325</strain>
    </source>
</reference>
<dbReference type="EMBL" id="CWQJ01000019">
    <property type="protein sequence ID" value="CSC48317.1"/>
    <property type="molecule type" value="Genomic_DNA"/>
</dbReference>
<evidence type="ECO:0000313" key="4">
    <source>
        <dbReference type="Proteomes" id="UP000046067"/>
    </source>
</evidence>
<dbReference type="Proteomes" id="UP000046067">
    <property type="component" value="Unassembled WGS sequence"/>
</dbReference>
<organism evidence="2 3">
    <name type="scientific">Vibrio cholerae</name>
    <dbReference type="NCBI Taxonomy" id="666"/>
    <lineage>
        <taxon>Bacteria</taxon>
        <taxon>Pseudomonadati</taxon>
        <taxon>Pseudomonadota</taxon>
        <taxon>Gammaproteobacteria</taxon>
        <taxon>Vibrionales</taxon>
        <taxon>Vibrionaceae</taxon>
        <taxon>Vibrio</taxon>
    </lineage>
</organism>
<dbReference type="Proteomes" id="UP000041770">
    <property type="component" value="Unassembled WGS sequence"/>
</dbReference>
<evidence type="ECO:0000313" key="2">
    <source>
        <dbReference type="EMBL" id="CSC71919.1"/>
    </source>
</evidence>
<dbReference type="AlphaFoldDB" id="A0A655PQH9"/>
<dbReference type="EMBL" id="CWQY01000012">
    <property type="protein sequence ID" value="CSC71919.1"/>
    <property type="molecule type" value="Genomic_DNA"/>
</dbReference>